<dbReference type="CDD" id="cd20654">
    <property type="entry name" value="CYP82"/>
    <property type="match status" value="1"/>
</dbReference>
<dbReference type="FunFam" id="1.10.630.10:FF:000026">
    <property type="entry name" value="Cytochrome P450 82C4"/>
    <property type="match status" value="1"/>
</dbReference>
<dbReference type="GO" id="GO:0004497">
    <property type="term" value="F:monooxygenase activity"/>
    <property type="evidence" value="ECO:0007669"/>
    <property type="project" value="UniProtKB-KW"/>
</dbReference>
<dbReference type="Gramene" id="arahy.Tifrunner.gnm2.ann2.Ah17g384900.1">
    <property type="protein sequence ID" value="arahy.Tifrunner.gnm2.ann2.Ah17g384900.1-CDS"/>
    <property type="gene ID" value="arahy.Tifrunner.gnm2.ann2.Ah17g384900"/>
</dbReference>
<evidence type="ECO:0000313" key="11">
    <source>
        <dbReference type="Proteomes" id="UP000289738"/>
    </source>
</evidence>
<organism evidence="10 11">
    <name type="scientific">Arachis hypogaea</name>
    <name type="common">Peanut</name>
    <dbReference type="NCBI Taxonomy" id="3818"/>
    <lineage>
        <taxon>Eukaryota</taxon>
        <taxon>Viridiplantae</taxon>
        <taxon>Streptophyta</taxon>
        <taxon>Embryophyta</taxon>
        <taxon>Tracheophyta</taxon>
        <taxon>Spermatophyta</taxon>
        <taxon>Magnoliopsida</taxon>
        <taxon>eudicotyledons</taxon>
        <taxon>Gunneridae</taxon>
        <taxon>Pentapetalae</taxon>
        <taxon>rosids</taxon>
        <taxon>fabids</taxon>
        <taxon>Fabales</taxon>
        <taxon>Fabaceae</taxon>
        <taxon>Papilionoideae</taxon>
        <taxon>50 kb inversion clade</taxon>
        <taxon>dalbergioids sensu lato</taxon>
        <taxon>Dalbergieae</taxon>
        <taxon>Pterocarpus clade</taxon>
        <taxon>Arachis</taxon>
    </lineage>
</organism>
<protein>
    <recommendedName>
        <fullName evidence="12">Cytochrome P450</fullName>
    </recommendedName>
</protein>
<dbReference type="PROSITE" id="PS00086">
    <property type="entry name" value="CYTOCHROME_P450"/>
    <property type="match status" value="1"/>
</dbReference>
<dbReference type="PANTHER" id="PTHR47947">
    <property type="entry name" value="CYTOCHROME P450 82C3-RELATED"/>
    <property type="match status" value="1"/>
</dbReference>
<dbReference type="InterPro" id="IPR036396">
    <property type="entry name" value="Cyt_P450_sf"/>
</dbReference>
<evidence type="ECO:0000256" key="7">
    <source>
        <dbReference type="PIRSR" id="PIRSR602401-1"/>
    </source>
</evidence>
<dbReference type="InterPro" id="IPR002401">
    <property type="entry name" value="Cyt_P450_E_grp-I"/>
</dbReference>
<dbReference type="InterPro" id="IPR050651">
    <property type="entry name" value="Plant_Cytochrome_P450_Monoox"/>
</dbReference>
<comment type="similarity">
    <text evidence="1 8">Belongs to the cytochrome P450 family.</text>
</comment>
<keyword evidence="9" id="KW-0812">Transmembrane</keyword>
<keyword evidence="11" id="KW-1185">Reference proteome</keyword>
<comment type="caution">
    <text evidence="10">The sequence shown here is derived from an EMBL/GenBank/DDBJ whole genome shotgun (WGS) entry which is preliminary data.</text>
</comment>
<feature type="transmembrane region" description="Helical" evidence="9">
    <location>
        <begin position="7"/>
        <end position="26"/>
    </location>
</feature>
<name>A0A445CBV8_ARAHY</name>
<evidence type="ECO:0000256" key="8">
    <source>
        <dbReference type="RuleBase" id="RU000461"/>
    </source>
</evidence>
<dbReference type="AlphaFoldDB" id="A0A445CBV8"/>
<dbReference type="InterPro" id="IPR001128">
    <property type="entry name" value="Cyt_P450"/>
</dbReference>
<feature type="binding site" description="axial binding residue" evidence="7">
    <location>
        <position position="463"/>
    </location>
    <ligand>
        <name>heme</name>
        <dbReference type="ChEBI" id="CHEBI:30413"/>
    </ligand>
    <ligandPart>
        <name>Fe</name>
        <dbReference type="ChEBI" id="CHEBI:18248"/>
    </ligandPart>
</feature>
<dbReference type="PRINTS" id="PR00463">
    <property type="entry name" value="EP450I"/>
</dbReference>
<evidence type="ECO:0000256" key="1">
    <source>
        <dbReference type="ARBA" id="ARBA00010617"/>
    </source>
</evidence>
<dbReference type="Pfam" id="PF00067">
    <property type="entry name" value="p450"/>
    <property type="match status" value="1"/>
</dbReference>
<keyword evidence="9" id="KW-1133">Transmembrane helix</keyword>
<evidence type="ECO:0000256" key="3">
    <source>
        <dbReference type="ARBA" id="ARBA00022723"/>
    </source>
</evidence>
<evidence type="ECO:0000256" key="9">
    <source>
        <dbReference type="SAM" id="Phobius"/>
    </source>
</evidence>
<dbReference type="SMR" id="A0A445CBV8"/>
<evidence type="ECO:0000256" key="2">
    <source>
        <dbReference type="ARBA" id="ARBA00022617"/>
    </source>
</evidence>
<dbReference type="OrthoDB" id="2789670at2759"/>
<keyword evidence="5 7" id="KW-0408">Iron</keyword>
<sequence>MTIEYEEAVAAAVVGILIISYYLYFIKTARDDDACKPQPPPEAAGGWPLIGHLKIFSGSDQPPYVTLGTMADKYGPIFRIRIGVHPAIVVSSSELAKELFTTHDAIISSRPKYTAAKILGQNYANFGFCAYDNYWREMRKITASELLSTRRFELLRDIRDSEVGYSMKEIYRTWLEEREGSRGLLLEMNKWLGDMNLNVILRMVAGKRYSAKGGDERQVRRIRLAFREFFRLTGVTVVGDAIPALRWFDFGGKIKEMEKAAKEMDEIVSEWIEEHRENKDSGVAKTEQDFIDVLLSVLDGVDLAGFDADTVNKATCLTLIAGATDTTTVTMTWTLSLLLNNRHVLKKVQDELDEQVGKERLVKESDINKLKYLEAVVKESLRLYPAGPLSGLRIFTEDCTLGGYHIKQGTRLFLNLWKLHRDPRVWSNPLEFKPERFISTHSDVDVKGQHFELLPFGGGRRSCPGITFGLQMTKLALAAFLHAFEITTPSDAPVDMSATYGLTIIKTTPLEVFAKPRLSPSVLSLNTLA</sequence>
<dbReference type="PANTHER" id="PTHR47947:SF39">
    <property type="entry name" value="CYTOCHROME P450"/>
    <property type="match status" value="1"/>
</dbReference>
<dbReference type="GO" id="GO:0020037">
    <property type="term" value="F:heme binding"/>
    <property type="evidence" value="ECO:0007669"/>
    <property type="project" value="InterPro"/>
</dbReference>
<keyword evidence="3 7" id="KW-0479">Metal-binding</keyword>
<evidence type="ECO:0000256" key="4">
    <source>
        <dbReference type="ARBA" id="ARBA00023002"/>
    </source>
</evidence>
<evidence type="ECO:0008006" key="12">
    <source>
        <dbReference type="Google" id="ProtNLM"/>
    </source>
</evidence>
<comment type="cofactor">
    <cofactor evidence="7">
        <name>heme</name>
        <dbReference type="ChEBI" id="CHEBI:30413"/>
    </cofactor>
</comment>
<dbReference type="GO" id="GO:0005506">
    <property type="term" value="F:iron ion binding"/>
    <property type="evidence" value="ECO:0007669"/>
    <property type="project" value="InterPro"/>
</dbReference>
<dbReference type="PRINTS" id="PR00385">
    <property type="entry name" value="P450"/>
</dbReference>
<dbReference type="SUPFAM" id="SSF48264">
    <property type="entry name" value="Cytochrome P450"/>
    <property type="match status" value="1"/>
</dbReference>
<dbReference type="Proteomes" id="UP000289738">
    <property type="component" value="Chromosome A07"/>
</dbReference>
<evidence type="ECO:0000256" key="6">
    <source>
        <dbReference type="ARBA" id="ARBA00023033"/>
    </source>
</evidence>
<keyword evidence="6 8" id="KW-0503">Monooxygenase</keyword>
<evidence type="ECO:0000256" key="5">
    <source>
        <dbReference type="ARBA" id="ARBA00023004"/>
    </source>
</evidence>
<keyword evidence="9" id="KW-0472">Membrane</keyword>
<dbReference type="STRING" id="3818.A0A445CBV8"/>
<dbReference type="GO" id="GO:0016705">
    <property type="term" value="F:oxidoreductase activity, acting on paired donors, with incorporation or reduction of molecular oxygen"/>
    <property type="evidence" value="ECO:0007669"/>
    <property type="project" value="InterPro"/>
</dbReference>
<proteinExistence type="inferred from homology"/>
<reference evidence="10 11" key="1">
    <citation type="submission" date="2019-01" db="EMBL/GenBank/DDBJ databases">
        <title>Sequencing of cultivated peanut Arachis hypogaea provides insights into genome evolution and oil improvement.</title>
        <authorList>
            <person name="Chen X."/>
        </authorList>
    </citation>
    <scope>NUCLEOTIDE SEQUENCE [LARGE SCALE GENOMIC DNA]</scope>
    <source>
        <strain evidence="11">cv. Fuhuasheng</strain>
        <tissue evidence="10">Leaves</tissue>
    </source>
</reference>
<keyword evidence="4 8" id="KW-0560">Oxidoreductase</keyword>
<keyword evidence="2 7" id="KW-0349">Heme</keyword>
<accession>A0A445CBV8</accession>
<evidence type="ECO:0000313" key="10">
    <source>
        <dbReference type="EMBL" id="RYR48333.1"/>
    </source>
</evidence>
<gene>
    <name evidence="10" type="ORF">Ahy_A07g034354</name>
</gene>
<dbReference type="InterPro" id="IPR017972">
    <property type="entry name" value="Cyt_P450_CS"/>
</dbReference>
<dbReference type="EMBL" id="SDMP01000007">
    <property type="protein sequence ID" value="RYR48333.1"/>
    <property type="molecule type" value="Genomic_DNA"/>
</dbReference>
<dbReference type="Gene3D" id="1.10.630.10">
    <property type="entry name" value="Cytochrome P450"/>
    <property type="match status" value="1"/>
</dbReference>